<keyword evidence="1" id="KW-0472">Membrane</keyword>
<keyword evidence="1" id="KW-1133">Transmembrane helix</keyword>
<comment type="caution">
    <text evidence="2">The sequence shown here is derived from an EMBL/GenBank/DDBJ whole genome shotgun (WGS) entry which is preliminary data.</text>
</comment>
<protein>
    <submittedName>
        <fullName evidence="2">Uncharacterized protein</fullName>
    </submittedName>
</protein>
<dbReference type="AlphaFoldDB" id="A0A9J6CCS8"/>
<keyword evidence="3" id="KW-1185">Reference proteome</keyword>
<dbReference type="EMBL" id="JADBJN010000002">
    <property type="protein sequence ID" value="KAG5679438.1"/>
    <property type="molecule type" value="Genomic_DNA"/>
</dbReference>
<gene>
    <name evidence="2" type="ORF">PVAND_009005</name>
</gene>
<feature type="transmembrane region" description="Helical" evidence="1">
    <location>
        <begin position="6"/>
        <end position="24"/>
    </location>
</feature>
<accession>A0A9J6CCS8</accession>
<evidence type="ECO:0000313" key="3">
    <source>
        <dbReference type="Proteomes" id="UP001107558"/>
    </source>
</evidence>
<proteinExistence type="predicted"/>
<dbReference type="Proteomes" id="UP001107558">
    <property type="component" value="Chromosome 2"/>
</dbReference>
<name>A0A9J6CCS8_POLVA</name>
<reference evidence="2" key="1">
    <citation type="submission" date="2021-03" db="EMBL/GenBank/DDBJ databases">
        <title>Chromosome level genome of the anhydrobiotic midge Polypedilum vanderplanki.</title>
        <authorList>
            <person name="Yoshida Y."/>
            <person name="Kikawada T."/>
            <person name="Gusev O."/>
        </authorList>
    </citation>
    <scope>NUCLEOTIDE SEQUENCE</scope>
    <source>
        <strain evidence="2">NIAS01</strain>
        <tissue evidence="2">Whole body or cell culture</tissue>
    </source>
</reference>
<sequence length="95" mass="11547">MQKIIIILLTLYINFIISLTAFNVRQKRCPDDIEIFNSTQNGNENDSDYDKYGYDENNEYYEYENYEYLYDDAKNESNMENKTDEDYDGFFDIFF</sequence>
<evidence type="ECO:0000256" key="1">
    <source>
        <dbReference type="SAM" id="Phobius"/>
    </source>
</evidence>
<organism evidence="2 3">
    <name type="scientific">Polypedilum vanderplanki</name>
    <name type="common">Sleeping chironomid midge</name>
    <dbReference type="NCBI Taxonomy" id="319348"/>
    <lineage>
        <taxon>Eukaryota</taxon>
        <taxon>Metazoa</taxon>
        <taxon>Ecdysozoa</taxon>
        <taxon>Arthropoda</taxon>
        <taxon>Hexapoda</taxon>
        <taxon>Insecta</taxon>
        <taxon>Pterygota</taxon>
        <taxon>Neoptera</taxon>
        <taxon>Endopterygota</taxon>
        <taxon>Diptera</taxon>
        <taxon>Nematocera</taxon>
        <taxon>Chironomoidea</taxon>
        <taxon>Chironomidae</taxon>
        <taxon>Chironominae</taxon>
        <taxon>Polypedilum</taxon>
        <taxon>Polypedilum</taxon>
    </lineage>
</organism>
<evidence type="ECO:0000313" key="2">
    <source>
        <dbReference type="EMBL" id="KAG5679438.1"/>
    </source>
</evidence>
<keyword evidence="1" id="KW-0812">Transmembrane</keyword>